<protein>
    <submittedName>
        <fullName evidence="1">Uncharacterized protein</fullName>
    </submittedName>
</protein>
<proteinExistence type="predicted"/>
<reference evidence="1" key="2">
    <citation type="submission" date="2020-11" db="EMBL/GenBank/DDBJ databases">
        <authorList>
            <person name="McCartney M.A."/>
            <person name="Auch B."/>
            <person name="Kono T."/>
            <person name="Mallez S."/>
            <person name="Becker A."/>
            <person name="Gohl D.M."/>
            <person name="Silverstein K.A.T."/>
            <person name="Koren S."/>
            <person name="Bechman K.B."/>
            <person name="Herman A."/>
            <person name="Abrahante J.E."/>
            <person name="Garbe J."/>
        </authorList>
    </citation>
    <scope>NUCLEOTIDE SEQUENCE</scope>
    <source>
        <strain evidence="1">Duluth1</strain>
        <tissue evidence="1">Whole animal</tissue>
    </source>
</reference>
<dbReference type="Gene3D" id="3.40.50.300">
    <property type="entry name" value="P-loop containing nucleotide triphosphate hydrolases"/>
    <property type="match status" value="1"/>
</dbReference>
<dbReference type="InterPro" id="IPR027417">
    <property type="entry name" value="P-loop_NTPase"/>
</dbReference>
<sequence>MVFSKCASYFYLPDEVWHFFINAYKRVCLFIATIQGGNLAEMAQQIKNVIASEQEKPIWVPSSTLR</sequence>
<reference evidence="1" key="1">
    <citation type="journal article" date="2019" name="bioRxiv">
        <title>The Genome of the Zebra Mussel, Dreissena polymorpha: A Resource for Invasive Species Research.</title>
        <authorList>
            <person name="McCartney M.A."/>
            <person name="Auch B."/>
            <person name="Kono T."/>
            <person name="Mallez S."/>
            <person name="Zhang Y."/>
            <person name="Obille A."/>
            <person name="Becker A."/>
            <person name="Abrahante J.E."/>
            <person name="Garbe J."/>
            <person name="Badalamenti J.P."/>
            <person name="Herman A."/>
            <person name="Mangelson H."/>
            <person name="Liachko I."/>
            <person name="Sullivan S."/>
            <person name="Sone E.D."/>
            <person name="Koren S."/>
            <person name="Silverstein K.A.T."/>
            <person name="Beckman K.B."/>
            <person name="Gohl D.M."/>
        </authorList>
    </citation>
    <scope>NUCLEOTIDE SEQUENCE</scope>
    <source>
        <strain evidence="1">Duluth1</strain>
        <tissue evidence="1">Whole animal</tissue>
    </source>
</reference>
<gene>
    <name evidence="1" type="ORF">DPMN_035038</name>
</gene>
<comment type="caution">
    <text evidence="1">The sequence shown here is derived from an EMBL/GenBank/DDBJ whole genome shotgun (WGS) entry which is preliminary data.</text>
</comment>
<keyword evidence="2" id="KW-1185">Reference proteome</keyword>
<dbReference type="Proteomes" id="UP000828390">
    <property type="component" value="Unassembled WGS sequence"/>
</dbReference>
<evidence type="ECO:0000313" key="1">
    <source>
        <dbReference type="EMBL" id="KAH3871823.1"/>
    </source>
</evidence>
<name>A0A9D4M7X7_DREPO</name>
<dbReference type="EMBL" id="JAIWYP010000002">
    <property type="protein sequence ID" value="KAH3871823.1"/>
    <property type="molecule type" value="Genomic_DNA"/>
</dbReference>
<accession>A0A9D4M7X7</accession>
<evidence type="ECO:0000313" key="2">
    <source>
        <dbReference type="Proteomes" id="UP000828390"/>
    </source>
</evidence>
<organism evidence="1 2">
    <name type="scientific">Dreissena polymorpha</name>
    <name type="common">Zebra mussel</name>
    <name type="synonym">Mytilus polymorpha</name>
    <dbReference type="NCBI Taxonomy" id="45954"/>
    <lineage>
        <taxon>Eukaryota</taxon>
        <taxon>Metazoa</taxon>
        <taxon>Spiralia</taxon>
        <taxon>Lophotrochozoa</taxon>
        <taxon>Mollusca</taxon>
        <taxon>Bivalvia</taxon>
        <taxon>Autobranchia</taxon>
        <taxon>Heteroconchia</taxon>
        <taxon>Euheterodonta</taxon>
        <taxon>Imparidentia</taxon>
        <taxon>Neoheterodontei</taxon>
        <taxon>Myida</taxon>
        <taxon>Dreissenoidea</taxon>
        <taxon>Dreissenidae</taxon>
        <taxon>Dreissena</taxon>
    </lineage>
</organism>
<dbReference type="AlphaFoldDB" id="A0A9D4M7X7"/>